<keyword evidence="1" id="KW-0677">Repeat</keyword>
<keyword evidence="3" id="KW-1185">Reference proteome</keyword>
<evidence type="ECO:0000313" key="4">
    <source>
        <dbReference type="RefSeq" id="XP_016456874.1"/>
    </source>
</evidence>
<dbReference type="InterPro" id="IPR002885">
    <property type="entry name" value="PPR_rpt"/>
</dbReference>
<dbReference type="GO" id="GO:0003723">
    <property type="term" value="F:RNA binding"/>
    <property type="evidence" value="ECO:0007669"/>
    <property type="project" value="InterPro"/>
</dbReference>
<proteinExistence type="predicted"/>
<gene>
    <name evidence="4" type="primary">LOC107780808</name>
</gene>
<dbReference type="GeneID" id="107780808"/>
<dbReference type="SMR" id="A0A1S3YXE9"/>
<dbReference type="Gene3D" id="1.25.40.10">
    <property type="entry name" value="Tetratricopeptide repeat domain"/>
    <property type="match status" value="4"/>
</dbReference>
<dbReference type="RefSeq" id="XP_016456874.1">
    <property type="nucleotide sequence ID" value="XM_016601388.2"/>
</dbReference>
<feature type="repeat" description="PPR" evidence="2">
    <location>
        <begin position="94"/>
        <end position="128"/>
    </location>
</feature>
<dbReference type="NCBIfam" id="TIGR00756">
    <property type="entry name" value="PPR"/>
    <property type="match status" value="4"/>
</dbReference>
<feature type="repeat" description="PPR" evidence="2">
    <location>
        <begin position="296"/>
        <end position="330"/>
    </location>
</feature>
<reference evidence="3" key="1">
    <citation type="journal article" date="2014" name="Nat. Commun.">
        <title>The tobacco genome sequence and its comparison with those of tomato and potato.</title>
        <authorList>
            <person name="Sierro N."/>
            <person name="Battey J.N."/>
            <person name="Ouadi S."/>
            <person name="Bakaher N."/>
            <person name="Bovet L."/>
            <person name="Willig A."/>
            <person name="Goepfert S."/>
            <person name="Peitsch M.C."/>
            <person name="Ivanov N.V."/>
        </authorList>
    </citation>
    <scope>NUCLEOTIDE SEQUENCE [LARGE SCALE GENOMIC DNA]</scope>
</reference>
<dbReference type="PROSITE" id="PS51375">
    <property type="entry name" value="PPR"/>
    <property type="match status" value="4"/>
</dbReference>
<protein>
    <submittedName>
        <fullName evidence="4">Pentatricopeptide repeat-containing protein At1g26900, mitochondrial-like</fullName>
    </submittedName>
</protein>
<dbReference type="Pfam" id="PF13041">
    <property type="entry name" value="PPR_2"/>
    <property type="match status" value="2"/>
</dbReference>
<dbReference type="PaxDb" id="4097-A0A1S3YXE9"/>
<dbReference type="PANTHER" id="PTHR24015:SF505">
    <property type="entry name" value="OS01G0819800 PROTEIN"/>
    <property type="match status" value="1"/>
</dbReference>
<dbReference type="OrthoDB" id="185373at2759"/>
<dbReference type="FunFam" id="1.25.40.10:FF:000090">
    <property type="entry name" value="Pentatricopeptide repeat-containing protein, chloroplastic"/>
    <property type="match status" value="1"/>
</dbReference>
<evidence type="ECO:0000256" key="2">
    <source>
        <dbReference type="PROSITE-ProRule" id="PRU00708"/>
    </source>
</evidence>
<dbReference type="Pfam" id="PF01535">
    <property type="entry name" value="PPR"/>
    <property type="match status" value="5"/>
</dbReference>
<feature type="repeat" description="PPR" evidence="2">
    <location>
        <begin position="195"/>
        <end position="229"/>
    </location>
</feature>
<dbReference type="PANTHER" id="PTHR24015">
    <property type="entry name" value="OS07G0578800 PROTEIN-RELATED"/>
    <property type="match status" value="1"/>
</dbReference>
<organism evidence="3 4">
    <name type="scientific">Nicotiana tabacum</name>
    <name type="common">Common tobacco</name>
    <dbReference type="NCBI Taxonomy" id="4097"/>
    <lineage>
        <taxon>Eukaryota</taxon>
        <taxon>Viridiplantae</taxon>
        <taxon>Streptophyta</taxon>
        <taxon>Embryophyta</taxon>
        <taxon>Tracheophyta</taxon>
        <taxon>Spermatophyta</taxon>
        <taxon>Magnoliopsida</taxon>
        <taxon>eudicotyledons</taxon>
        <taxon>Gunneridae</taxon>
        <taxon>Pentapetalae</taxon>
        <taxon>asterids</taxon>
        <taxon>lamiids</taxon>
        <taxon>Solanales</taxon>
        <taxon>Solanaceae</taxon>
        <taxon>Nicotianoideae</taxon>
        <taxon>Nicotianeae</taxon>
        <taxon>Nicotiana</taxon>
    </lineage>
</organism>
<dbReference type="Proteomes" id="UP000790787">
    <property type="component" value="Chromosome 9"/>
</dbReference>
<dbReference type="FunFam" id="1.25.40.10:FF:000343">
    <property type="entry name" value="Pentatricopeptide repeat-containing protein At3g58590"/>
    <property type="match status" value="1"/>
</dbReference>
<feature type="repeat" description="PPR" evidence="2">
    <location>
        <begin position="397"/>
        <end position="431"/>
    </location>
</feature>
<dbReference type="GO" id="GO:0009451">
    <property type="term" value="P:RNA modification"/>
    <property type="evidence" value="ECO:0000318"/>
    <property type="project" value="GO_Central"/>
</dbReference>
<dbReference type="InterPro" id="IPR011990">
    <property type="entry name" value="TPR-like_helical_dom_sf"/>
</dbReference>
<dbReference type="InterPro" id="IPR046960">
    <property type="entry name" value="PPR_At4g14850-like_plant"/>
</dbReference>
<reference evidence="4" key="2">
    <citation type="submission" date="2025-08" db="UniProtKB">
        <authorList>
            <consortium name="RefSeq"/>
        </authorList>
    </citation>
    <scope>IDENTIFICATION</scope>
    <source>
        <tissue evidence="4">Leaf</tissue>
    </source>
</reference>
<accession>A0A1S3YXE9</accession>
<dbReference type="RefSeq" id="XP_016456874.1">
    <property type="nucleotide sequence ID" value="XM_016601388.1"/>
</dbReference>
<name>A0A1S3YXE9_TOBAC</name>
<dbReference type="KEGG" id="nta:107780808"/>
<dbReference type="OMA" id="EGMADAR"/>
<evidence type="ECO:0000256" key="1">
    <source>
        <dbReference type="ARBA" id="ARBA00022737"/>
    </source>
</evidence>
<evidence type="ECO:0000313" key="3">
    <source>
        <dbReference type="Proteomes" id="UP000790787"/>
    </source>
</evidence>
<sequence>MNIAVNSYCSYLRQNFKHVSSIILTRHYSMFSSDQKLISQLQSCKQISEIKQFHALMVKTGQDQIPFSLSKLLACSIQYTDYASSMFKCIQSPNLYMYNTMLRSYSISDDPQKGLLFFNNMRAQSVILDQFAFVSGLRSCTRLLAKWTGEAIHSVVLRSGFDLLLDLRNTLLNFYCVSGRIRCAHQLFDEFSDRDLVSWNTLMGGYLCVHNYPAVLELFIELHRDGVSASATTMLCVLSAIGELKIALVGESMHGFCIKNGFCYSVKVLTALISLYGKMGCISSGRSLFDEAYPKDVVLWNCLIDGYAKNGLLEEALSLLRQMKVQRLKPNSSTLAGLLSASASSGAFNMGHYIQNFTEDQQLAMDPVLGTALIDMYAKSGLLVKAVNVFDNMETKDVKCWTSMIMGYGVHGEAKDAVALFHRMEDEGFRPNEVTFLAVFNACSHGGLVAEGISCFRKMVLEYGLTPKIEHYGCLIDILGRAGLLETARELIKGLPIEGDATAWRALLAACRVHASVELGEQVKKELEQRFGKHPADSLLLSSTYAIAGIMPEHRDITEVEERKLEKEVECSLPGKKEAGCSAIELCENGQVFLNQAEVP</sequence>
<dbReference type="AlphaFoldDB" id="A0A1S3YXE9"/>